<reference evidence="1" key="1">
    <citation type="submission" date="2021-04" db="EMBL/GenBank/DDBJ databases">
        <title>Genome seq and assembly of Bacillus sp.</title>
        <authorList>
            <person name="Chhetri G."/>
        </authorList>
    </citation>
    <scope>NUCLEOTIDE SEQUENCE</scope>
    <source>
        <strain evidence="1">RG28</strain>
    </source>
</reference>
<evidence type="ECO:0000313" key="2">
    <source>
        <dbReference type="Proteomes" id="UP000682134"/>
    </source>
</evidence>
<organism evidence="1 2">
    <name type="scientific">Gottfriedia endophytica</name>
    <dbReference type="NCBI Taxonomy" id="2820819"/>
    <lineage>
        <taxon>Bacteria</taxon>
        <taxon>Bacillati</taxon>
        <taxon>Bacillota</taxon>
        <taxon>Bacilli</taxon>
        <taxon>Bacillales</taxon>
        <taxon>Bacillaceae</taxon>
        <taxon>Gottfriedia</taxon>
    </lineage>
</organism>
<evidence type="ECO:0000313" key="1">
    <source>
        <dbReference type="EMBL" id="MBP0724363.1"/>
    </source>
</evidence>
<dbReference type="EMBL" id="JAGIYQ010000002">
    <property type="protein sequence ID" value="MBP0724363.1"/>
    <property type="molecule type" value="Genomic_DNA"/>
</dbReference>
<keyword evidence="2" id="KW-1185">Reference proteome</keyword>
<name>A0A940NT28_9BACI</name>
<dbReference type="GO" id="GO:0015035">
    <property type="term" value="F:protein-disulfide reductase activity"/>
    <property type="evidence" value="ECO:0007669"/>
    <property type="project" value="InterPro"/>
</dbReference>
<accession>A0A940NT28</accession>
<dbReference type="RefSeq" id="WP_209402797.1">
    <property type="nucleotide sequence ID" value="NZ_JAGIYQ010000002.1"/>
</dbReference>
<proteinExistence type="predicted"/>
<comment type="caution">
    <text evidence="1">The sequence shown here is derived from an EMBL/GenBank/DDBJ whole genome shotgun (WGS) entry which is preliminary data.</text>
</comment>
<protein>
    <submittedName>
        <fullName evidence="1">Thiol-disulfide oxidoreductase DCC family protein</fullName>
    </submittedName>
</protein>
<dbReference type="AlphaFoldDB" id="A0A940NT28"/>
<dbReference type="PANTHER" id="PTHR33639:SF2">
    <property type="entry name" value="DUF393 DOMAIN-CONTAINING PROTEIN"/>
    <property type="match status" value="1"/>
</dbReference>
<dbReference type="InterPro" id="IPR052927">
    <property type="entry name" value="DCC_oxidoreductase"/>
</dbReference>
<dbReference type="Pfam" id="PF04134">
    <property type="entry name" value="DCC1-like"/>
    <property type="match status" value="1"/>
</dbReference>
<dbReference type="PANTHER" id="PTHR33639">
    <property type="entry name" value="THIOL-DISULFIDE OXIDOREDUCTASE DCC"/>
    <property type="match status" value="1"/>
</dbReference>
<dbReference type="InterPro" id="IPR007263">
    <property type="entry name" value="DCC1-like"/>
</dbReference>
<gene>
    <name evidence="1" type="ORF">J5Y03_04080</name>
</gene>
<dbReference type="Proteomes" id="UP000682134">
    <property type="component" value="Unassembled WGS sequence"/>
</dbReference>
<sequence>MKESRKIILFDGVCQFCNGSVNFIIKQDVKQKFLFAPLQSEFGSQFLQNHPELNNVDSLVLLENEHYFIYSTAALKIVKQLKWKWKFLYAFILVPKPIRDFVYKLVAKNRYRLFGKIDTCMVPTKEIKKRFLI</sequence>